<dbReference type="AlphaFoldDB" id="A0A5B0SPF8"/>
<reference evidence="1 2" key="1">
    <citation type="submission" date="2019-05" db="EMBL/GenBank/DDBJ databases">
        <title>Emergence of the Ug99 lineage of the wheat stem rust pathogen through somatic hybridization.</title>
        <authorList>
            <person name="Li F."/>
            <person name="Upadhyaya N.M."/>
            <person name="Sperschneider J."/>
            <person name="Matny O."/>
            <person name="Nguyen-Phuc H."/>
            <person name="Mago R."/>
            <person name="Raley C."/>
            <person name="Miller M.E."/>
            <person name="Silverstein K.A.T."/>
            <person name="Henningsen E."/>
            <person name="Hirsch C.D."/>
            <person name="Visser B."/>
            <person name="Pretorius Z.A."/>
            <person name="Steffenson B.J."/>
            <person name="Schwessinger B."/>
            <person name="Dodds P.N."/>
            <person name="Figueroa M."/>
        </authorList>
    </citation>
    <scope>NUCLEOTIDE SEQUENCE [LARGE SCALE GENOMIC DNA]</scope>
    <source>
        <strain evidence="1 2">Ug99</strain>
    </source>
</reference>
<dbReference type="Proteomes" id="UP000325313">
    <property type="component" value="Unassembled WGS sequence"/>
</dbReference>
<comment type="caution">
    <text evidence="1">The sequence shown here is derived from an EMBL/GenBank/DDBJ whole genome shotgun (WGS) entry which is preliminary data.</text>
</comment>
<protein>
    <submittedName>
        <fullName evidence="1">Uncharacterized protein</fullName>
    </submittedName>
</protein>
<proteinExistence type="predicted"/>
<evidence type="ECO:0000313" key="2">
    <source>
        <dbReference type="Proteomes" id="UP000325313"/>
    </source>
</evidence>
<accession>A0A5B0SPF8</accession>
<dbReference type="EMBL" id="VDEP01000001">
    <property type="protein sequence ID" value="KAA1139043.1"/>
    <property type="molecule type" value="Genomic_DNA"/>
</dbReference>
<name>A0A5B0SPF8_PUCGR</name>
<gene>
    <name evidence="1" type="ORF">PGTUg99_034572</name>
</gene>
<organism evidence="1 2">
    <name type="scientific">Puccinia graminis f. sp. tritici</name>
    <dbReference type="NCBI Taxonomy" id="56615"/>
    <lineage>
        <taxon>Eukaryota</taxon>
        <taxon>Fungi</taxon>
        <taxon>Dikarya</taxon>
        <taxon>Basidiomycota</taxon>
        <taxon>Pucciniomycotina</taxon>
        <taxon>Pucciniomycetes</taxon>
        <taxon>Pucciniales</taxon>
        <taxon>Pucciniaceae</taxon>
        <taxon>Puccinia</taxon>
    </lineage>
</organism>
<evidence type="ECO:0000313" key="1">
    <source>
        <dbReference type="EMBL" id="KAA1139043.1"/>
    </source>
</evidence>
<sequence length="77" mass="8092">MEAFLGDPQCGLPAAKVVVNASGLGAGNFGDVSDELVEPILIRPPRPLQLITWVDGECIDIGSRPPTIPGSRETPHC</sequence>